<evidence type="ECO:0000256" key="1">
    <source>
        <dbReference type="SAM" id="Phobius"/>
    </source>
</evidence>
<accession>A0A1E7FPB3</accession>
<sequence>MTVSSGPPLARHKDRNSYRFAINTASSSTDSLKAAAADNNSDNNTDVIKLVAPLRDLYQSDLKIKVIYNDTKYNLETELPLRQLHVQENKWLILNLSTTSTTTAKYGKEEDMSPPPTIRIKLKLSGPYRPEVAALVNFTQIWFGIVDKVENGAQSTLQKVPKLPNISNKHRNLLLIPIIPAAAILVAALPIVVGVVAMAVPFLLPFAILILGLVATTVISGGIVYVSTRKGRSELGLTFGPLIEHWIVSRSGQALVYDTGPRPTPVSVCRQVLPAGVWSKLWTSLLIDLIGSSSYLLPVVGEGFDLGWAPAQTILIMAMYDDTSPNLKYVSFIEEIMPFTDIIPSATIGWGCEFIPILWNDHNQNNNIAPEVTQAVTQLVTTAANVAMTRGKAKTK</sequence>
<keyword evidence="1" id="KW-0812">Transmembrane</keyword>
<keyword evidence="1" id="KW-0472">Membrane</keyword>
<dbReference type="KEGG" id="fcy:FRACYDRAFT_167885"/>
<keyword evidence="3" id="KW-1185">Reference proteome</keyword>
<organism evidence="2 3">
    <name type="scientific">Fragilariopsis cylindrus CCMP1102</name>
    <dbReference type="NCBI Taxonomy" id="635003"/>
    <lineage>
        <taxon>Eukaryota</taxon>
        <taxon>Sar</taxon>
        <taxon>Stramenopiles</taxon>
        <taxon>Ochrophyta</taxon>
        <taxon>Bacillariophyta</taxon>
        <taxon>Bacillariophyceae</taxon>
        <taxon>Bacillariophycidae</taxon>
        <taxon>Bacillariales</taxon>
        <taxon>Bacillariaceae</taxon>
        <taxon>Fragilariopsis</taxon>
    </lineage>
</organism>
<keyword evidence="1" id="KW-1133">Transmembrane helix</keyword>
<feature type="transmembrane region" description="Helical" evidence="1">
    <location>
        <begin position="206"/>
        <end position="226"/>
    </location>
</feature>
<protein>
    <submittedName>
        <fullName evidence="2">Uncharacterized protein</fullName>
    </submittedName>
</protein>
<name>A0A1E7FPB3_9STRA</name>
<dbReference type="Proteomes" id="UP000095751">
    <property type="component" value="Unassembled WGS sequence"/>
</dbReference>
<dbReference type="InParanoid" id="A0A1E7FPB3"/>
<feature type="transmembrane region" description="Helical" evidence="1">
    <location>
        <begin position="173"/>
        <end position="200"/>
    </location>
</feature>
<gene>
    <name evidence="2" type="ORF">FRACYDRAFT_167885</name>
</gene>
<proteinExistence type="predicted"/>
<dbReference type="AlphaFoldDB" id="A0A1E7FPB3"/>
<dbReference type="EMBL" id="KV784355">
    <property type="protein sequence ID" value="OEU19991.1"/>
    <property type="molecule type" value="Genomic_DNA"/>
</dbReference>
<evidence type="ECO:0000313" key="2">
    <source>
        <dbReference type="EMBL" id="OEU19991.1"/>
    </source>
</evidence>
<reference evidence="2 3" key="1">
    <citation type="submission" date="2016-09" db="EMBL/GenBank/DDBJ databases">
        <title>Extensive genetic diversity and differential bi-allelic expression allows diatom success in the polar Southern Ocean.</title>
        <authorList>
            <consortium name="DOE Joint Genome Institute"/>
            <person name="Mock T."/>
            <person name="Otillar R.P."/>
            <person name="Strauss J."/>
            <person name="Dupont C."/>
            <person name="Frickenhaus S."/>
            <person name="Maumus F."/>
            <person name="Mcmullan M."/>
            <person name="Sanges R."/>
            <person name="Schmutz J."/>
            <person name="Toseland A."/>
            <person name="Valas R."/>
            <person name="Veluchamy A."/>
            <person name="Ward B.J."/>
            <person name="Allen A."/>
            <person name="Barry K."/>
            <person name="Falciatore A."/>
            <person name="Ferrante M."/>
            <person name="Fortunato A.E."/>
            <person name="Gloeckner G."/>
            <person name="Gruber A."/>
            <person name="Hipkin R."/>
            <person name="Janech M."/>
            <person name="Kroth P."/>
            <person name="Leese F."/>
            <person name="Lindquist E."/>
            <person name="Lyon B.R."/>
            <person name="Martin J."/>
            <person name="Mayer C."/>
            <person name="Parker M."/>
            <person name="Quesneville H."/>
            <person name="Raymond J."/>
            <person name="Uhlig C."/>
            <person name="Valentin K.U."/>
            <person name="Worden A.Z."/>
            <person name="Armbrust E.V."/>
            <person name="Bowler C."/>
            <person name="Green B."/>
            <person name="Moulton V."/>
            <person name="Van Oosterhout C."/>
            <person name="Grigoriev I."/>
        </authorList>
    </citation>
    <scope>NUCLEOTIDE SEQUENCE [LARGE SCALE GENOMIC DNA]</scope>
    <source>
        <strain evidence="2 3">CCMP1102</strain>
    </source>
</reference>
<dbReference type="OrthoDB" id="192262at2759"/>
<evidence type="ECO:0000313" key="3">
    <source>
        <dbReference type="Proteomes" id="UP000095751"/>
    </source>
</evidence>